<dbReference type="PANTHER" id="PTHR10672:SF3">
    <property type="entry name" value="PROTEIN HU-LI TAI SHAO"/>
    <property type="match status" value="1"/>
</dbReference>
<dbReference type="GO" id="GO:0005886">
    <property type="term" value="C:plasma membrane"/>
    <property type="evidence" value="ECO:0007669"/>
    <property type="project" value="TreeGrafter"/>
</dbReference>
<accession>A0A2G8JFX4</accession>
<feature type="non-terminal residue" evidence="1">
    <location>
        <position position="103"/>
    </location>
</feature>
<protein>
    <submittedName>
        <fullName evidence="1">Nervous system adducin</fullName>
    </submittedName>
</protein>
<dbReference type="EMBL" id="MRZV01002114">
    <property type="protein sequence ID" value="PIK34651.1"/>
    <property type="molecule type" value="Genomic_DNA"/>
</dbReference>
<dbReference type="GO" id="GO:0014069">
    <property type="term" value="C:postsynaptic density"/>
    <property type="evidence" value="ECO:0007669"/>
    <property type="project" value="TreeGrafter"/>
</dbReference>
<organism evidence="1 2">
    <name type="scientific">Stichopus japonicus</name>
    <name type="common">Sea cucumber</name>
    <dbReference type="NCBI Taxonomy" id="307972"/>
    <lineage>
        <taxon>Eukaryota</taxon>
        <taxon>Metazoa</taxon>
        <taxon>Echinodermata</taxon>
        <taxon>Eleutherozoa</taxon>
        <taxon>Echinozoa</taxon>
        <taxon>Holothuroidea</taxon>
        <taxon>Aspidochirotacea</taxon>
        <taxon>Aspidochirotida</taxon>
        <taxon>Stichopodidae</taxon>
        <taxon>Apostichopus</taxon>
    </lineage>
</organism>
<name>A0A2G8JFX4_STIJA</name>
<dbReference type="InterPro" id="IPR051017">
    <property type="entry name" value="Aldolase-II_Adducin_sf"/>
</dbReference>
<dbReference type="GO" id="GO:0051015">
    <property type="term" value="F:actin filament binding"/>
    <property type="evidence" value="ECO:0007669"/>
    <property type="project" value="TreeGrafter"/>
</dbReference>
<reference evidence="1 2" key="1">
    <citation type="journal article" date="2017" name="PLoS Biol.">
        <title>The sea cucumber genome provides insights into morphological evolution and visceral regeneration.</title>
        <authorList>
            <person name="Zhang X."/>
            <person name="Sun L."/>
            <person name="Yuan J."/>
            <person name="Sun Y."/>
            <person name="Gao Y."/>
            <person name="Zhang L."/>
            <person name="Li S."/>
            <person name="Dai H."/>
            <person name="Hamel J.F."/>
            <person name="Liu C."/>
            <person name="Yu Y."/>
            <person name="Liu S."/>
            <person name="Lin W."/>
            <person name="Guo K."/>
            <person name="Jin S."/>
            <person name="Xu P."/>
            <person name="Storey K.B."/>
            <person name="Huan P."/>
            <person name="Zhang T."/>
            <person name="Zhou Y."/>
            <person name="Zhang J."/>
            <person name="Lin C."/>
            <person name="Li X."/>
            <person name="Xing L."/>
            <person name="Huo D."/>
            <person name="Sun M."/>
            <person name="Wang L."/>
            <person name="Mercier A."/>
            <person name="Li F."/>
            <person name="Yang H."/>
            <person name="Xiang J."/>
        </authorList>
    </citation>
    <scope>NUCLEOTIDE SEQUENCE [LARGE SCALE GENOMIC DNA]</scope>
    <source>
        <strain evidence="1">Shaxun</strain>
        <tissue evidence="1">Muscle</tissue>
    </source>
</reference>
<evidence type="ECO:0000313" key="2">
    <source>
        <dbReference type="Proteomes" id="UP000230750"/>
    </source>
</evidence>
<dbReference type="AlphaFoldDB" id="A0A2G8JFX4"/>
<evidence type="ECO:0000313" key="1">
    <source>
        <dbReference type="EMBL" id="PIK34651.1"/>
    </source>
</evidence>
<sequence>RHHQLQVHLGQKMCKILGDHLYSSRVRCILGTDVTANPHKVTPRTQICAVAVGLDNVIHLPDEVRDKVRKATAKGAGGISETGHKLKVGELEFEAMMRHLDNM</sequence>
<feature type="non-terminal residue" evidence="1">
    <location>
        <position position="1"/>
    </location>
</feature>
<dbReference type="PANTHER" id="PTHR10672">
    <property type="entry name" value="ADDUCIN"/>
    <property type="match status" value="1"/>
</dbReference>
<proteinExistence type="predicted"/>
<dbReference type="GO" id="GO:0005856">
    <property type="term" value="C:cytoskeleton"/>
    <property type="evidence" value="ECO:0007669"/>
    <property type="project" value="TreeGrafter"/>
</dbReference>
<comment type="caution">
    <text evidence="1">The sequence shown here is derived from an EMBL/GenBank/DDBJ whole genome shotgun (WGS) entry which is preliminary data.</text>
</comment>
<keyword evidence="2" id="KW-1185">Reference proteome</keyword>
<dbReference type="Proteomes" id="UP000230750">
    <property type="component" value="Unassembled WGS sequence"/>
</dbReference>
<dbReference type="OrthoDB" id="428658at2759"/>
<gene>
    <name evidence="1" type="ORF">BSL78_28523</name>
</gene>